<organism evidence="3 4">
    <name type="scientific">Enterococcus dongliensis</name>
    <dbReference type="NCBI Taxonomy" id="2559925"/>
    <lineage>
        <taxon>Bacteria</taxon>
        <taxon>Bacillati</taxon>
        <taxon>Bacillota</taxon>
        <taxon>Bacilli</taxon>
        <taxon>Lactobacillales</taxon>
        <taxon>Enterococcaceae</taxon>
        <taxon>Enterococcus</taxon>
    </lineage>
</organism>
<keyword evidence="4" id="KW-1185">Reference proteome</keyword>
<dbReference type="Proteomes" id="UP001256547">
    <property type="component" value="Unassembled WGS sequence"/>
</dbReference>
<evidence type="ECO:0000313" key="4">
    <source>
        <dbReference type="Proteomes" id="UP001256547"/>
    </source>
</evidence>
<feature type="compositionally biased region" description="Basic and acidic residues" evidence="2">
    <location>
        <begin position="23"/>
        <end position="36"/>
    </location>
</feature>
<sequence length="224" mass="24713">MKKIVGFLLVSATLLFSACSNDKKAESTDASSKQETKVSSTNDSKKEKEAEAKKKAEEAEKKKQEEISKKVIEADTAMKSAEANPTDETIAAAKTAIESIPGGNNELLKRLETTTANLEAIKQQAAVQAAAMEQAQQTQDSVGMSDSEWKAELARRNEIARQDEINAQAEFEKQVAEAAANAPKPTIETDENGRTHIFENHDAYKNEPYYTEDWKNNPSPYQNQ</sequence>
<dbReference type="PROSITE" id="PS51257">
    <property type="entry name" value="PROKAR_LIPOPROTEIN"/>
    <property type="match status" value="1"/>
</dbReference>
<feature type="region of interest" description="Disordered" evidence="2">
    <location>
        <begin position="23"/>
        <end position="70"/>
    </location>
</feature>
<dbReference type="RefSeq" id="WP_311924770.1">
    <property type="nucleotide sequence ID" value="NZ_JARPYR010000015.1"/>
</dbReference>
<name>A0ABU3EQT4_9ENTE</name>
<protein>
    <recommendedName>
        <fullName evidence="5">Lipoprotein</fullName>
    </recommendedName>
</protein>
<proteinExistence type="predicted"/>
<gene>
    <name evidence="3" type="ORF">P7D39_08595</name>
</gene>
<evidence type="ECO:0008006" key="5">
    <source>
        <dbReference type="Google" id="ProtNLM"/>
    </source>
</evidence>
<evidence type="ECO:0000256" key="2">
    <source>
        <dbReference type="SAM" id="MobiDB-lite"/>
    </source>
</evidence>
<feature type="compositionally biased region" description="Basic and acidic residues" evidence="2">
    <location>
        <begin position="191"/>
        <end position="205"/>
    </location>
</feature>
<feature type="region of interest" description="Disordered" evidence="2">
    <location>
        <begin position="174"/>
        <end position="224"/>
    </location>
</feature>
<keyword evidence="1" id="KW-0175">Coiled coil</keyword>
<reference evidence="3 4" key="1">
    <citation type="submission" date="2023-03" db="EMBL/GenBank/DDBJ databases">
        <authorList>
            <person name="Shen W."/>
            <person name="Cai J."/>
        </authorList>
    </citation>
    <scope>NUCLEOTIDE SEQUENCE [LARGE SCALE GENOMIC DNA]</scope>
    <source>
        <strain evidence="3 4">P72-2</strain>
    </source>
</reference>
<evidence type="ECO:0000256" key="1">
    <source>
        <dbReference type="SAM" id="Coils"/>
    </source>
</evidence>
<accession>A0ABU3EQT4</accession>
<feature type="compositionally biased region" description="Basic and acidic residues" evidence="2">
    <location>
        <begin position="43"/>
        <end position="70"/>
    </location>
</feature>
<evidence type="ECO:0000313" key="3">
    <source>
        <dbReference type="EMBL" id="MDT2597062.1"/>
    </source>
</evidence>
<dbReference type="EMBL" id="JARPYR010000015">
    <property type="protein sequence ID" value="MDT2597062.1"/>
    <property type="molecule type" value="Genomic_DNA"/>
</dbReference>
<comment type="caution">
    <text evidence="3">The sequence shown here is derived from an EMBL/GenBank/DDBJ whole genome shotgun (WGS) entry which is preliminary data.</text>
</comment>
<feature type="coiled-coil region" evidence="1">
    <location>
        <begin position="104"/>
        <end position="138"/>
    </location>
</feature>